<sequence length="138" mass="15824">MEKNLNYFMPEVAKGKRENFEIVVSDRFVDEDGNPVAWTFRLLSAKEIDDLKNAAIVKKNKSLLKVDTKKLIVDTISETIIYPNLKSEELQNAYGAMNISELLDKMLEGREYERFTDKLMKAQGFMDDPDVIIGDAKN</sequence>
<dbReference type="InterPro" id="IPR038559">
    <property type="entry name" value="XkdN-like_sf"/>
</dbReference>
<evidence type="ECO:0000313" key="2">
    <source>
        <dbReference type="Proteomes" id="UP000255517"/>
    </source>
</evidence>
<proteinExistence type="predicted"/>
<dbReference type="RefSeq" id="WP_019035105.1">
    <property type="nucleotide sequence ID" value="NZ_UGSZ01000001.1"/>
</dbReference>
<evidence type="ECO:0000313" key="1">
    <source>
        <dbReference type="EMBL" id="SUB57704.1"/>
    </source>
</evidence>
<protein>
    <submittedName>
        <fullName evidence="1">Phage XkdN-like protein</fullName>
    </submittedName>
</protein>
<reference evidence="1 2" key="1">
    <citation type="submission" date="2018-06" db="EMBL/GenBank/DDBJ databases">
        <authorList>
            <consortium name="Pathogen Informatics"/>
            <person name="Doyle S."/>
        </authorList>
    </citation>
    <scope>NUCLEOTIDE SEQUENCE [LARGE SCALE GENOMIC DNA]</scope>
    <source>
        <strain evidence="1 2">NCTC13149</strain>
    </source>
</reference>
<dbReference type="Proteomes" id="UP000255517">
    <property type="component" value="Unassembled WGS sequence"/>
</dbReference>
<dbReference type="AlphaFoldDB" id="A0A379C642"/>
<dbReference type="Pfam" id="PF08890">
    <property type="entry name" value="Phage_TAC_5"/>
    <property type="match status" value="1"/>
</dbReference>
<gene>
    <name evidence="1" type="primary">yqbN</name>
    <name evidence="1" type="ORF">NCTC13149_01561</name>
</gene>
<dbReference type="OrthoDB" id="1807498at2"/>
<dbReference type="InterPro" id="IPR014986">
    <property type="entry name" value="XkdN-like"/>
</dbReference>
<dbReference type="Gene3D" id="3.30.2220.30">
    <property type="match status" value="1"/>
</dbReference>
<organism evidence="1 2">
    <name type="scientific">Peptoniphilus lacrimalis</name>
    <dbReference type="NCBI Taxonomy" id="33031"/>
    <lineage>
        <taxon>Bacteria</taxon>
        <taxon>Bacillati</taxon>
        <taxon>Bacillota</taxon>
        <taxon>Tissierellia</taxon>
        <taxon>Tissierellales</taxon>
        <taxon>Peptoniphilaceae</taxon>
        <taxon>Peptoniphilus</taxon>
    </lineage>
</organism>
<accession>A0A379C642</accession>
<name>A0A379C642_9FIRM</name>
<dbReference type="STRING" id="1122949.GCA_000378725_01458"/>
<dbReference type="EMBL" id="UGSZ01000001">
    <property type="protein sequence ID" value="SUB57704.1"/>
    <property type="molecule type" value="Genomic_DNA"/>
</dbReference>